<dbReference type="Pfam" id="PF00984">
    <property type="entry name" value="UDPG_MGDP_dh"/>
    <property type="match status" value="1"/>
</dbReference>
<evidence type="ECO:0000256" key="1">
    <source>
        <dbReference type="ARBA" id="ARBA00004701"/>
    </source>
</evidence>
<feature type="domain" description="UDP-glucose/GDP-mannose dehydrogenase dimerisation" evidence="7">
    <location>
        <begin position="198"/>
        <end position="289"/>
    </location>
</feature>
<dbReference type="Gene3D" id="3.40.50.720">
    <property type="entry name" value="NAD(P)-binding Rossmann-like Domain"/>
    <property type="match status" value="2"/>
</dbReference>
<protein>
    <recommendedName>
        <fullName evidence="4 6">UDP-glucose 6-dehydrogenase</fullName>
        <ecNumber evidence="3 6">1.1.1.22</ecNumber>
    </recommendedName>
</protein>
<dbReference type="InterPro" id="IPR001732">
    <property type="entry name" value="UDP-Glc/GDP-Man_DH_N"/>
</dbReference>
<dbReference type="EC" id="1.1.1.22" evidence="3 6"/>
<dbReference type="EMBL" id="BAAAFH010000022">
    <property type="protein sequence ID" value="GAA0876860.1"/>
    <property type="molecule type" value="Genomic_DNA"/>
</dbReference>
<dbReference type="InterPro" id="IPR028357">
    <property type="entry name" value="UDPglc_DH_bac"/>
</dbReference>
<dbReference type="SUPFAM" id="SSF48179">
    <property type="entry name" value="6-phosphogluconate dehydrogenase C-terminal domain-like"/>
    <property type="match status" value="1"/>
</dbReference>
<evidence type="ECO:0000256" key="2">
    <source>
        <dbReference type="ARBA" id="ARBA00006601"/>
    </source>
</evidence>
<dbReference type="Proteomes" id="UP001501126">
    <property type="component" value="Unassembled WGS sequence"/>
</dbReference>
<dbReference type="SUPFAM" id="SSF51735">
    <property type="entry name" value="NAD(P)-binding Rossmann-fold domains"/>
    <property type="match status" value="1"/>
</dbReference>
<dbReference type="InterPro" id="IPR008927">
    <property type="entry name" value="6-PGluconate_DH-like_C_sf"/>
</dbReference>
<feature type="domain" description="UDP-glucose/GDP-mannose dehydrogenase N-terminal" evidence="8">
    <location>
        <begin position="3"/>
        <end position="174"/>
    </location>
</feature>
<accession>A0ABP3Y5P1</accession>
<dbReference type="PANTHER" id="PTHR43750:SF3">
    <property type="entry name" value="UDP-GLUCOSE 6-DEHYDROGENASE TUAD"/>
    <property type="match status" value="1"/>
</dbReference>
<comment type="pathway">
    <text evidence="1">Nucleotide-sugar biosynthesis; UDP-alpha-D-glucuronate biosynthesis; UDP-alpha-D-glucuronate from UDP-alpha-D-glucose: step 1/1.</text>
</comment>
<dbReference type="RefSeq" id="WP_343790567.1">
    <property type="nucleotide sequence ID" value="NZ_BAAAFH010000022.1"/>
</dbReference>
<organism evidence="9 10">
    <name type="scientific">Wandonia haliotis</name>
    <dbReference type="NCBI Taxonomy" id="574963"/>
    <lineage>
        <taxon>Bacteria</taxon>
        <taxon>Pseudomonadati</taxon>
        <taxon>Bacteroidota</taxon>
        <taxon>Flavobacteriia</taxon>
        <taxon>Flavobacteriales</taxon>
        <taxon>Crocinitomicaceae</taxon>
        <taxon>Wandonia</taxon>
    </lineage>
</organism>
<comment type="catalytic activity">
    <reaction evidence="5 6">
        <text>UDP-alpha-D-glucose + 2 NAD(+) + H2O = UDP-alpha-D-glucuronate + 2 NADH + 3 H(+)</text>
        <dbReference type="Rhea" id="RHEA:23596"/>
        <dbReference type="ChEBI" id="CHEBI:15377"/>
        <dbReference type="ChEBI" id="CHEBI:15378"/>
        <dbReference type="ChEBI" id="CHEBI:57540"/>
        <dbReference type="ChEBI" id="CHEBI:57945"/>
        <dbReference type="ChEBI" id="CHEBI:58052"/>
        <dbReference type="ChEBI" id="CHEBI:58885"/>
        <dbReference type="EC" id="1.1.1.22"/>
    </reaction>
</comment>
<gene>
    <name evidence="9" type="ORF">GCM10009118_32700</name>
</gene>
<evidence type="ECO:0000259" key="7">
    <source>
        <dbReference type="Pfam" id="PF00984"/>
    </source>
</evidence>
<dbReference type="PANTHER" id="PTHR43750">
    <property type="entry name" value="UDP-GLUCOSE 6-DEHYDROGENASE TUAD"/>
    <property type="match status" value="1"/>
</dbReference>
<evidence type="ECO:0000259" key="8">
    <source>
        <dbReference type="Pfam" id="PF03721"/>
    </source>
</evidence>
<keyword evidence="6" id="KW-0560">Oxidoreductase</keyword>
<dbReference type="Gene3D" id="1.20.5.100">
    <property type="entry name" value="Cytochrome c1, transmembrane anchor, C-terminal"/>
    <property type="match status" value="1"/>
</dbReference>
<evidence type="ECO:0000313" key="9">
    <source>
        <dbReference type="EMBL" id="GAA0876860.1"/>
    </source>
</evidence>
<comment type="caution">
    <text evidence="9">The sequence shown here is derived from an EMBL/GenBank/DDBJ whole genome shotgun (WGS) entry which is preliminary data.</text>
</comment>
<reference evidence="10" key="1">
    <citation type="journal article" date="2019" name="Int. J. Syst. Evol. Microbiol.">
        <title>The Global Catalogue of Microorganisms (GCM) 10K type strain sequencing project: providing services to taxonomists for standard genome sequencing and annotation.</title>
        <authorList>
            <consortium name="The Broad Institute Genomics Platform"/>
            <consortium name="The Broad Institute Genome Sequencing Center for Infectious Disease"/>
            <person name="Wu L."/>
            <person name="Ma J."/>
        </authorList>
    </citation>
    <scope>NUCLEOTIDE SEQUENCE [LARGE SCALE GENOMIC DNA]</scope>
    <source>
        <strain evidence="10">JCM 16083</strain>
    </source>
</reference>
<comment type="similarity">
    <text evidence="2 6">Belongs to the UDP-glucose/GDP-mannose dehydrogenase family.</text>
</comment>
<keyword evidence="10" id="KW-1185">Reference proteome</keyword>
<name>A0ABP3Y5P1_9FLAO</name>
<dbReference type="InterPro" id="IPR017476">
    <property type="entry name" value="UDP-Glc/GDP-Man"/>
</dbReference>
<sequence length="363" mass="41097">MEKLAVIGIGRLGLCFALNAEKSGYEVIGIDVNQEYVNQLNAKTYSSPEPLVNEYLSASCNFSSYTDIKVIEQEQVNIIYIIVPTPSQHDNSFSHSYIESVVSQLMELKKPEELKHIIIGATVMPGYCNELSVKMKDWNYSISYNPEFIAQGSIMRDQQNPDQILIGEGHPDATIFLKNLYARMCISSPEYHVMDTLSAEITKLATNCFLTMKISFANSIGDLIKRTGGDEDKVLSAIGADSRIGSKYLGYGYGFGGPCFPRDNQALLYFAKEQKMTLPLSEATIEVNKNHLQFQYEQLLRENREEFVFDYVTYKKNTDIIEQSQQLELAVKLANTGKKVILKNSNHIKHSIELMYPGLFYYE</sequence>
<keyword evidence="6" id="KW-0520">NAD</keyword>
<evidence type="ECO:0000256" key="5">
    <source>
        <dbReference type="ARBA" id="ARBA00047473"/>
    </source>
</evidence>
<proteinExistence type="inferred from homology"/>
<dbReference type="NCBIfam" id="TIGR03026">
    <property type="entry name" value="NDP-sugDHase"/>
    <property type="match status" value="1"/>
</dbReference>
<dbReference type="Pfam" id="PF03721">
    <property type="entry name" value="UDPG_MGDP_dh_N"/>
    <property type="match status" value="1"/>
</dbReference>
<dbReference type="InterPro" id="IPR014026">
    <property type="entry name" value="UDP-Glc/GDP-Man_DH_dimer"/>
</dbReference>
<evidence type="ECO:0000256" key="6">
    <source>
        <dbReference type="PIRNR" id="PIRNR000124"/>
    </source>
</evidence>
<dbReference type="InterPro" id="IPR036291">
    <property type="entry name" value="NAD(P)-bd_dom_sf"/>
</dbReference>
<evidence type="ECO:0000256" key="4">
    <source>
        <dbReference type="ARBA" id="ARBA00015132"/>
    </source>
</evidence>
<dbReference type="PIRSF" id="PIRSF000124">
    <property type="entry name" value="UDPglc_GDPman_dh"/>
    <property type="match status" value="1"/>
</dbReference>
<dbReference type="PIRSF" id="PIRSF500134">
    <property type="entry name" value="UDPglc_DH_bac"/>
    <property type="match status" value="1"/>
</dbReference>
<evidence type="ECO:0000313" key="10">
    <source>
        <dbReference type="Proteomes" id="UP001501126"/>
    </source>
</evidence>
<evidence type="ECO:0000256" key="3">
    <source>
        <dbReference type="ARBA" id="ARBA00012954"/>
    </source>
</evidence>